<organism evidence="2 3">
    <name type="scientific">Diploscapter pachys</name>
    <dbReference type="NCBI Taxonomy" id="2018661"/>
    <lineage>
        <taxon>Eukaryota</taxon>
        <taxon>Metazoa</taxon>
        <taxon>Ecdysozoa</taxon>
        <taxon>Nematoda</taxon>
        <taxon>Chromadorea</taxon>
        <taxon>Rhabditida</taxon>
        <taxon>Rhabditina</taxon>
        <taxon>Rhabditomorpha</taxon>
        <taxon>Rhabditoidea</taxon>
        <taxon>Rhabditidae</taxon>
        <taxon>Diploscapter</taxon>
    </lineage>
</organism>
<comment type="caution">
    <text evidence="2">The sequence shown here is derived from an EMBL/GenBank/DDBJ whole genome shotgun (WGS) entry which is preliminary data.</text>
</comment>
<evidence type="ECO:0000313" key="2">
    <source>
        <dbReference type="EMBL" id="PAV70423.1"/>
    </source>
</evidence>
<dbReference type="PANTHER" id="PTHR33845">
    <property type="entry name" value="C2H2-TYPE DOMAIN-CONTAINING PROTEIN"/>
    <property type="match status" value="1"/>
</dbReference>
<protein>
    <submittedName>
        <fullName evidence="2">Uncharacterized protein</fullName>
    </submittedName>
</protein>
<dbReference type="STRING" id="2018661.A0A2A2K979"/>
<dbReference type="AlphaFoldDB" id="A0A2A2K979"/>
<dbReference type="PANTHER" id="PTHR33845:SF1">
    <property type="entry name" value="C2H2-TYPE DOMAIN-CONTAINING PROTEIN"/>
    <property type="match status" value="1"/>
</dbReference>
<evidence type="ECO:0000313" key="3">
    <source>
        <dbReference type="Proteomes" id="UP000218231"/>
    </source>
</evidence>
<keyword evidence="3" id="KW-1185">Reference proteome</keyword>
<dbReference type="Proteomes" id="UP000218231">
    <property type="component" value="Unassembled WGS sequence"/>
</dbReference>
<gene>
    <name evidence="2" type="ORF">WR25_06454</name>
</gene>
<accession>A0A2A2K979</accession>
<feature type="coiled-coil region" evidence="1">
    <location>
        <begin position="104"/>
        <end position="131"/>
    </location>
</feature>
<evidence type="ECO:0000256" key="1">
    <source>
        <dbReference type="SAM" id="Coils"/>
    </source>
</evidence>
<proteinExistence type="predicted"/>
<name>A0A2A2K979_9BILA</name>
<keyword evidence="1" id="KW-0175">Coiled coil</keyword>
<reference evidence="2 3" key="1">
    <citation type="journal article" date="2017" name="Curr. Biol.">
        <title>Genome architecture and evolution of a unichromosomal asexual nematode.</title>
        <authorList>
            <person name="Fradin H."/>
            <person name="Zegar C."/>
            <person name="Gutwein M."/>
            <person name="Lucas J."/>
            <person name="Kovtun M."/>
            <person name="Corcoran D."/>
            <person name="Baugh L.R."/>
            <person name="Kiontke K."/>
            <person name="Gunsalus K."/>
            <person name="Fitch D.H."/>
            <person name="Piano F."/>
        </authorList>
    </citation>
    <scope>NUCLEOTIDE SEQUENCE [LARGE SCALE GENOMIC DNA]</scope>
    <source>
        <strain evidence="2">PF1309</strain>
    </source>
</reference>
<dbReference type="OrthoDB" id="5988132at2759"/>
<sequence length="539" mass="60460">MIVIIGLAFDELTWFINIWHQNGDISTEWKKALLMALDEARQYLHTDYKIHVKMDSPVADHCVRFALSDPSNVNYRSKCDSADSPYPHTHNAVCDRCQAVKKVLGDVKDTAEQLKLEVENELKKNANNQNLKDKVRADTIDGLKEGDAMLTFDYAMKQEKERHRETQAQWYGKSGNGWHIVHVVANISKVLVEHNFVHILTGDLQDSATVVAIMRHILPELNKMGILRVTIRSDNAGAYKSIATISSVPDIQSESGVKIIQYQFSETQAGKSSADRVAAIVKKKLGSYIAAGGDATTPKSFFDAITVGQLIRATSIYLVSVEGEIPNVKSKLIGMSTLFDFTFTDNGFVCRRYHNFGNGYTHDARNLIKLPSKLNILESGGILTNINHIIDERKALEKGMSGLYWRALRCPANDQACIAEEIEAELHQEDLELEKADKKKEPLYPFSCPVEGQKGASGSRSKRNSEDHTTFIEELVNEFNENQGDVELIGIKDEEAESLESLIWEVIEDNAEELFDLSQPCRLPDDMKEDILGKQAIMQ</sequence>
<dbReference type="EMBL" id="LIAE01009280">
    <property type="protein sequence ID" value="PAV70423.1"/>
    <property type="molecule type" value="Genomic_DNA"/>
</dbReference>